<dbReference type="PANTHER" id="PTHR19303:SF74">
    <property type="entry name" value="POGO TRANSPOSABLE ELEMENT WITH KRAB DOMAIN"/>
    <property type="match status" value="1"/>
</dbReference>
<keyword evidence="1" id="KW-0238">DNA-binding</keyword>
<feature type="domain" description="HTH CENPB-type" evidence="2">
    <location>
        <begin position="49"/>
        <end position="116"/>
    </location>
</feature>
<accession>A0A6A6E3U1</accession>
<protein>
    <recommendedName>
        <fullName evidence="2">HTH CENPB-type domain-containing protein</fullName>
    </recommendedName>
</protein>
<dbReference type="SMART" id="SM00674">
    <property type="entry name" value="CENPB"/>
    <property type="match status" value="1"/>
</dbReference>
<dbReference type="InterPro" id="IPR004875">
    <property type="entry name" value="DDE_SF_endonuclease_dom"/>
</dbReference>
<organism evidence="3 4">
    <name type="scientific">Zopfia rhizophila CBS 207.26</name>
    <dbReference type="NCBI Taxonomy" id="1314779"/>
    <lineage>
        <taxon>Eukaryota</taxon>
        <taxon>Fungi</taxon>
        <taxon>Dikarya</taxon>
        <taxon>Ascomycota</taxon>
        <taxon>Pezizomycotina</taxon>
        <taxon>Dothideomycetes</taxon>
        <taxon>Dothideomycetes incertae sedis</taxon>
        <taxon>Zopfiaceae</taxon>
        <taxon>Zopfia</taxon>
    </lineage>
</organism>
<dbReference type="EMBL" id="ML994637">
    <property type="protein sequence ID" value="KAF2184556.1"/>
    <property type="molecule type" value="Genomic_DNA"/>
</dbReference>
<evidence type="ECO:0000313" key="4">
    <source>
        <dbReference type="Proteomes" id="UP000800200"/>
    </source>
</evidence>
<dbReference type="Proteomes" id="UP000800200">
    <property type="component" value="Unassembled WGS sequence"/>
</dbReference>
<dbReference type="PROSITE" id="PS51253">
    <property type="entry name" value="HTH_CENPB"/>
    <property type="match status" value="1"/>
</dbReference>
<keyword evidence="4" id="KW-1185">Reference proteome</keyword>
<name>A0A6A6E3U1_9PEZI</name>
<proteinExistence type="predicted"/>
<dbReference type="OrthoDB" id="3780530at2759"/>
<dbReference type="PANTHER" id="PTHR19303">
    <property type="entry name" value="TRANSPOSON"/>
    <property type="match status" value="1"/>
</dbReference>
<evidence type="ECO:0000313" key="3">
    <source>
        <dbReference type="EMBL" id="KAF2184556.1"/>
    </source>
</evidence>
<dbReference type="GO" id="GO:0003677">
    <property type="term" value="F:DNA binding"/>
    <property type="evidence" value="ECO:0007669"/>
    <property type="project" value="UniProtKB-KW"/>
</dbReference>
<evidence type="ECO:0000256" key="1">
    <source>
        <dbReference type="ARBA" id="ARBA00023125"/>
    </source>
</evidence>
<dbReference type="InterPro" id="IPR006600">
    <property type="entry name" value="HTH_CenpB_DNA-bd_dom"/>
</dbReference>
<dbReference type="GO" id="GO:0005634">
    <property type="term" value="C:nucleus"/>
    <property type="evidence" value="ECO:0007669"/>
    <property type="project" value="TreeGrafter"/>
</dbReference>
<sequence>MQPIEAALESLKSLKPGESPNYTATAKNYGCNRSTLSKRHRRVQGTRAEQYENQRYLTEEQSRTLIAYINKLTARSLPPSNQMLRNFAKEIRHAEKRPGNHWPERWRKRYAKDIMYAYATGIDKGRKAADSAFKYTLYFELMQRKIQEYEVEAEDMYNMDEKGVLLGILQEGKRYFSWRKYEEDGLKQRLQDGNREWITSIGCVCADGTCLSPSLIYQAVSGKIQDTWLQDFDLKEQYCYFTSSPSGWTNDKIGYTWLVNVFNRETKAKARQRYRLLIIDDYS</sequence>
<gene>
    <name evidence="3" type="ORF">K469DRAFT_780953</name>
</gene>
<dbReference type="InterPro" id="IPR050863">
    <property type="entry name" value="CenT-Element_Derived"/>
</dbReference>
<dbReference type="Pfam" id="PF03221">
    <property type="entry name" value="HTH_Tnp_Tc5"/>
    <property type="match status" value="1"/>
</dbReference>
<dbReference type="AlphaFoldDB" id="A0A6A6E3U1"/>
<reference evidence="3" key="1">
    <citation type="journal article" date="2020" name="Stud. Mycol.">
        <title>101 Dothideomycetes genomes: a test case for predicting lifestyles and emergence of pathogens.</title>
        <authorList>
            <person name="Haridas S."/>
            <person name="Albert R."/>
            <person name="Binder M."/>
            <person name="Bloem J."/>
            <person name="Labutti K."/>
            <person name="Salamov A."/>
            <person name="Andreopoulos B."/>
            <person name="Baker S."/>
            <person name="Barry K."/>
            <person name="Bills G."/>
            <person name="Bluhm B."/>
            <person name="Cannon C."/>
            <person name="Castanera R."/>
            <person name="Culley D."/>
            <person name="Daum C."/>
            <person name="Ezra D."/>
            <person name="Gonzalez J."/>
            <person name="Henrissat B."/>
            <person name="Kuo A."/>
            <person name="Liang C."/>
            <person name="Lipzen A."/>
            <person name="Lutzoni F."/>
            <person name="Magnuson J."/>
            <person name="Mondo S."/>
            <person name="Nolan M."/>
            <person name="Ohm R."/>
            <person name="Pangilinan J."/>
            <person name="Park H.-J."/>
            <person name="Ramirez L."/>
            <person name="Alfaro M."/>
            <person name="Sun H."/>
            <person name="Tritt A."/>
            <person name="Yoshinaga Y."/>
            <person name="Zwiers L.-H."/>
            <person name="Turgeon B."/>
            <person name="Goodwin S."/>
            <person name="Spatafora J."/>
            <person name="Crous P."/>
            <person name="Grigoriev I."/>
        </authorList>
    </citation>
    <scope>NUCLEOTIDE SEQUENCE</scope>
    <source>
        <strain evidence="3">CBS 207.26</strain>
    </source>
</reference>
<evidence type="ECO:0000259" key="2">
    <source>
        <dbReference type="PROSITE" id="PS51253"/>
    </source>
</evidence>
<dbReference type="Pfam" id="PF03184">
    <property type="entry name" value="DDE_1"/>
    <property type="match status" value="1"/>
</dbReference>